<reference evidence="1" key="1">
    <citation type="submission" date="2023-07" db="EMBL/GenBank/DDBJ databases">
        <title>Sorghum-associated microbial communities from plants grown in Nebraska, USA.</title>
        <authorList>
            <person name="Schachtman D."/>
        </authorList>
    </citation>
    <scope>NUCLEOTIDE SEQUENCE</scope>
    <source>
        <strain evidence="1">2697</strain>
    </source>
</reference>
<dbReference type="Proteomes" id="UP001246858">
    <property type="component" value="Unassembled WGS sequence"/>
</dbReference>
<gene>
    <name evidence="1" type="ORF">J2X78_004741</name>
</gene>
<evidence type="ECO:0000313" key="2">
    <source>
        <dbReference type="Proteomes" id="UP001246858"/>
    </source>
</evidence>
<protein>
    <submittedName>
        <fullName evidence="1">Uncharacterized protein</fullName>
    </submittedName>
</protein>
<dbReference type="EMBL" id="JAVDTF010000006">
    <property type="protein sequence ID" value="MDR6786148.1"/>
    <property type="molecule type" value="Genomic_DNA"/>
</dbReference>
<name>A0ACC6L3B3_9SPHI</name>
<sequence>MNKIILLFNTVRFLKVKQIVYQLWYRIKKVKPLKEYSYYGNIEVEYQDFSNYLDDHCYVDDENSFNFLNKKVSFEGSVDWHFLGNGKLWNYNLHYANYILQEEIPLEKRLKWLYSLHAELNKSNKGLEPYPVSIRLINSIRLVCRHKLTDPILLKNIQAEANFLSQRIEFNLLGNHLLENAFALLLSGAFFKNKSWTSKGYFLLAEQLEEQVLSDGGHFELSPMYHQIIFYRLLELIDWYSKWKGKDIETLEFYRSIAAKMWNWLENMTFRNGDIPLLNDSANNITYTSEQLFSYARFLELAISNYQSLSDSGYRSFRNENYECIVDVGKISVDYQPAHGHADALSFILYACNRPLLIEAGTSTYQIGERRDFERSTEAHNTVVVARTSQSQVWSGFRVANRAKVTIYRDEDYSLIASHDGYLKKLNAIHKRHFTFKGEAIIINDTIGDVTGTAYFHFHPDLTLSLTSNVISIGDIAVMEFSDFDDIVIRDYEYASGYYNYRIGKKIAVTFTRALSSTIKFEKIR</sequence>
<keyword evidence="2" id="KW-1185">Reference proteome</keyword>
<comment type="caution">
    <text evidence="1">The sequence shown here is derived from an EMBL/GenBank/DDBJ whole genome shotgun (WGS) entry which is preliminary data.</text>
</comment>
<accession>A0ACC6L3B3</accession>
<organism evidence="1 2">
    <name type="scientific">Pedobacter africanus</name>
    <dbReference type="NCBI Taxonomy" id="151894"/>
    <lineage>
        <taxon>Bacteria</taxon>
        <taxon>Pseudomonadati</taxon>
        <taxon>Bacteroidota</taxon>
        <taxon>Sphingobacteriia</taxon>
        <taxon>Sphingobacteriales</taxon>
        <taxon>Sphingobacteriaceae</taxon>
        <taxon>Pedobacter</taxon>
    </lineage>
</organism>
<evidence type="ECO:0000313" key="1">
    <source>
        <dbReference type="EMBL" id="MDR6786148.1"/>
    </source>
</evidence>
<proteinExistence type="predicted"/>